<dbReference type="InterPro" id="IPR001647">
    <property type="entry name" value="HTH_TetR"/>
</dbReference>
<dbReference type="GO" id="GO:0003677">
    <property type="term" value="F:DNA binding"/>
    <property type="evidence" value="ECO:0007669"/>
    <property type="project" value="UniProtKB-UniRule"/>
</dbReference>
<dbReference type="Proteomes" id="UP000594042">
    <property type="component" value="Chromosome"/>
</dbReference>
<dbReference type="KEGG" id="copr:Cop2CBH44_09670"/>
<feature type="domain" description="HTH tetR-type" evidence="3">
    <location>
        <begin position="3"/>
        <end position="63"/>
    </location>
</feature>
<protein>
    <submittedName>
        <fullName evidence="4">TetR family transcriptional regulator</fullName>
    </submittedName>
</protein>
<dbReference type="PANTHER" id="PTHR30328">
    <property type="entry name" value="TRANSCRIPTIONAL REPRESSOR"/>
    <property type="match status" value="1"/>
</dbReference>
<dbReference type="PANTHER" id="PTHR30328:SF54">
    <property type="entry name" value="HTH-TYPE TRANSCRIPTIONAL REPRESSOR SCO4008"/>
    <property type="match status" value="1"/>
</dbReference>
<evidence type="ECO:0000259" key="3">
    <source>
        <dbReference type="PROSITE" id="PS50977"/>
    </source>
</evidence>
<dbReference type="InterPro" id="IPR050109">
    <property type="entry name" value="HTH-type_TetR-like_transc_reg"/>
</dbReference>
<evidence type="ECO:0000256" key="1">
    <source>
        <dbReference type="ARBA" id="ARBA00023125"/>
    </source>
</evidence>
<dbReference type="PRINTS" id="PR00455">
    <property type="entry name" value="HTHTETR"/>
</dbReference>
<dbReference type="InterPro" id="IPR036271">
    <property type="entry name" value="Tet_transcr_reg_TetR-rel_C_sf"/>
</dbReference>
<reference evidence="5" key="1">
    <citation type="submission" date="2020-07" db="EMBL/GenBank/DDBJ databases">
        <title>Complete genome sequencing of Coprobacter sp. strain 2CBH44.</title>
        <authorList>
            <person name="Sakamoto M."/>
            <person name="Murakami T."/>
            <person name="Mori H."/>
        </authorList>
    </citation>
    <scope>NUCLEOTIDE SEQUENCE [LARGE SCALE GENOMIC DNA]</scope>
    <source>
        <strain evidence="5">2CBH44</strain>
    </source>
</reference>
<dbReference type="Gene3D" id="1.10.10.60">
    <property type="entry name" value="Homeodomain-like"/>
    <property type="match status" value="1"/>
</dbReference>
<keyword evidence="5" id="KW-1185">Reference proteome</keyword>
<dbReference type="Gene3D" id="1.10.357.10">
    <property type="entry name" value="Tetracycline Repressor, domain 2"/>
    <property type="match status" value="1"/>
</dbReference>
<dbReference type="InterPro" id="IPR009057">
    <property type="entry name" value="Homeodomain-like_sf"/>
</dbReference>
<evidence type="ECO:0000313" key="4">
    <source>
        <dbReference type="EMBL" id="BCI62614.1"/>
    </source>
</evidence>
<dbReference type="PROSITE" id="PS50977">
    <property type="entry name" value="HTH_TETR_2"/>
    <property type="match status" value="1"/>
</dbReference>
<evidence type="ECO:0000256" key="2">
    <source>
        <dbReference type="PROSITE-ProRule" id="PRU00335"/>
    </source>
</evidence>
<organism evidence="4 5">
    <name type="scientific">Coprobacter secundus subsp. similis</name>
    <dbReference type="NCBI Taxonomy" id="2751153"/>
    <lineage>
        <taxon>Bacteria</taxon>
        <taxon>Pseudomonadati</taxon>
        <taxon>Bacteroidota</taxon>
        <taxon>Bacteroidia</taxon>
        <taxon>Bacteroidales</taxon>
        <taxon>Barnesiellaceae</taxon>
        <taxon>Coprobacter</taxon>
    </lineage>
</organism>
<feature type="DNA-binding region" description="H-T-H motif" evidence="2">
    <location>
        <begin position="26"/>
        <end position="45"/>
    </location>
</feature>
<dbReference type="Pfam" id="PF00440">
    <property type="entry name" value="TetR_N"/>
    <property type="match status" value="1"/>
</dbReference>
<name>A0A7G1HW36_9BACT</name>
<dbReference type="EMBL" id="AP023322">
    <property type="protein sequence ID" value="BCI62614.1"/>
    <property type="molecule type" value="Genomic_DNA"/>
</dbReference>
<dbReference type="SUPFAM" id="SSF46689">
    <property type="entry name" value="Homeodomain-like"/>
    <property type="match status" value="1"/>
</dbReference>
<keyword evidence="1 2" id="KW-0238">DNA-binding</keyword>
<sequence length="205" mass="24156">MNVSLKERVVAKASMLFMRNGIKSVTMDNIAGQMGISKRTLYENFRDKDELLMECFVYQSREAQKEFEKIAVTCANSMELLLRVFFYTWRKLRNTNRNFYSDMKKYHPAISSLFEKDKEERVRSAEQLMEQGKREGLIRPDLKIEIVLMLLGAQFEMLKNSEEFDTSRYSFIEIFETIFINFIRGIATARGVAFIEEFISQNPKE</sequence>
<accession>A0A7G1HW36</accession>
<gene>
    <name evidence="4" type="ORF">Cop2CBH44_09670</name>
</gene>
<proteinExistence type="predicted"/>
<evidence type="ECO:0000313" key="5">
    <source>
        <dbReference type="Proteomes" id="UP000594042"/>
    </source>
</evidence>
<dbReference type="AlphaFoldDB" id="A0A7G1HW36"/>
<dbReference type="SUPFAM" id="SSF48498">
    <property type="entry name" value="Tetracyclin repressor-like, C-terminal domain"/>
    <property type="match status" value="1"/>
</dbReference>
<dbReference type="RefSeq" id="WP_044230137.1">
    <property type="nucleotide sequence ID" value="NZ_AP023322.1"/>
</dbReference>